<sequence length="553" mass="61307">MTLIGHGRMRSVRRRIVPQEIELKLALPGLDGAQVERALRSHPLLRHRPIQRLRLTNRYYDTPDGWLRQQRCALRVRGIERLDATEHALNGIDAKAPGGARQWEQTLKTAGEGALSTRGEWTTPLRRTALDTAALTNTPLGGLPDWEAQVAALRPVYETQCVRTLWTVRRRDGSVIEVALDVGRLRAVGRRAPLLELELELIEGDATALYELAARLGTRLPLIPARTSKAQQAQRLADGCFDAAVRARTPNLPRAADPATVARAALGDALGQLCDNLLLIARSDDPEAVHQARVGWRRWRSLLRLLRPWLPPPPDRAALRPLLDALGAVRDLDVAQTETLPAWADAFIEDATQHPERQRAVQRSLRALRHAAAQQRQRLRALLREPSVTQALLVCSAWLHALPARIDAPEDWAAERLRRWQQRLLRTLEAAQSDTGAASLAPAATPADAPEAPNVPAAAPAQPAGSPDRVEILHAARLLAKRLRYGAEAVAPTLGGRLLRRLLRWQRHARDWQTRIGAQRDLQLAAQWLTAHGQDPAWAAFVRGAAAALRRLR</sequence>
<dbReference type="GO" id="GO:0050355">
    <property type="term" value="F:inorganic triphosphate phosphatase activity"/>
    <property type="evidence" value="ECO:0007669"/>
    <property type="project" value="UniProtKB-EC"/>
</dbReference>
<dbReference type="Pfam" id="PF05235">
    <property type="entry name" value="CHAD"/>
    <property type="match status" value="1"/>
</dbReference>
<evidence type="ECO:0000256" key="1">
    <source>
        <dbReference type="SAM" id="MobiDB-lite"/>
    </source>
</evidence>
<evidence type="ECO:0000313" key="4">
    <source>
        <dbReference type="EMBL" id="TSE36252.1"/>
    </source>
</evidence>
<dbReference type="InterPro" id="IPR007899">
    <property type="entry name" value="CHAD_dom"/>
</dbReference>
<reference evidence="4 5" key="1">
    <citation type="submission" date="2019-07" db="EMBL/GenBank/DDBJ databases">
        <title>Tepidimonas charontis SPSP-6 draft genome.</title>
        <authorList>
            <person name="Da Costa M.S."/>
            <person name="Froufe H.J.C."/>
            <person name="Egas C."/>
            <person name="Albuquerque L."/>
        </authorList>
    </citation>
    <scope>NUCLEOTIDE SEQUENCE [LARGE SCALE GENOMIC DNA]</scope>
    <source>
        <strain evidence="4 5">SPSP-6</strain>
    </source>
</reference>
<dbReference type="Proteomes" id="UP000318294">
    <property type="component" value="Unassembled WGS sequence"/>
</dbReference>
<dbReference type="InterPro" id="IPR023577">
    <property type="entry name" value="CYTH_domain"/>
</dbReference>
<dbReference type="AlphaFoldDB" id="A0A554XKA5"/>
<dbReference type="PROSITE" id="PS51708">
    <property type="entry name" value="CHAD"/>
    <property type="match status" value="1"/>
</dbReference>
<feature type="domain" description="CYTH" evidence="2">
    <location>
        <begin position="18"/>
        <end position="234"/>
    </location>
</feature>
<dbReference type="SMART" id="SM00880">
    <property type="entry name" value="CHAD"/>
    <property type="match status" value="1"/>
</dbReference>
<proteinExistence type="predicted"/>
<keyword evidence="4" id="KW-0378">Hydrolase</keyword>
<dbReference type="InterPro" id="IPR039013">
    <property type="entry name" value="YgiF"/>
</dbReference>
<feature type="region of interest" description="Disordered" evidence="1">
    <location>
        <begin position="435"/>
        <end position="466"/>
    </location>
</feature>
<dbReference type="SUPFAM" id="SSF55154">
    <property type="entry name" value="CYTH-like phosphatases"/>
    <property type="match status" value="1"/>
</dbReference>
<dbReference type="InterPro" id="IPR033469">
    <property type="entry name" value="CYTH-like_dom_sf"/>
</dbReference>
<feature type="domain" description="CHAD" evidence="3">
    <location>
        <begin position="255"/>
        <end position="553"/>
    </location>
</feature>
<evidence type="ECO:0000313" key="5">
    <source>
        <dbReference type="Proteomes" id="UP000318294"/>
    </source>
</evidence>
<dbReference type="PANTHER" id="PTHR39569:SF1">
    <property type="entry name" value="INORGANIC TRIPHOSPHATASE"/>
    <property type="match status" value="1"/>
</dbReference>
<accession>A0A554XKA5</accession>
<dbReference type="EC" id="3.6.1.25" evidence="4"/>
<dbReference type="Pfam" id="PF01928">
    <property type="entry name" value="CYTH"/>
    <property type="match status" value="1"/>
</dbReference>
<feature type="compositionally biased region" description="Low complexity" evidence="1">
    <location>
        <begin position="437"/>
        <end position="466"/>
    </location>
</feature>
<dbReference type="PANTHER" id="PTHR39569">
    <property type="entry name" value="INORGANIC TRIPHOSPHATASE"/>
    <property type="match status" value="1"/>
</dbReference>
<gene>
    <name evidence="4" type="primary">ygiF</name>
    <name evidence="4" type="ORF">Tchar_00303</name>
</gene>
<evidence type="ECO:0000259" key="2">
    <source>
        <dbReference type="PROSITE" id="PS51707"/>
    </source>
</evidence>
<dbReference type="InterPro" id="IPR038186">
    <property type="entry name" value="CHAD_dom_sf"/>
</dbReference>
<name>A0A554XKA5_9BURK</name>
<comment type="caution">
    <text evidence="4">The sequence shown here is derived from an EMBL/GenBank/DDBJ whole genome shotgun (WGS) entry which is preliminary data.</text>
</comment>
<dbReference type="SMART" id="SM01118">
    <property type="entry name" value="CYTH"/>
    <property type="match status" value="1"/>
</dbReference>
<keyword evidence="5" id="KW-1185">Reference proteome</keyword>
<evidence type="ECO:0000259" key="3">
    <source>
        <dbReference type="PROSITE" id="PS51708"/>
    </source>
</evidence>
<organism evidence="4 5">
    <name type="scientific">Tepidimonas charontis</name>
    <dbReference type="NCBI Taxonomy" id="2267262"/>
    <lineage>
        <taxon>Bacteria</taxon>
        <taxon>Pseudomonadati</taxon>
        <taxon>Pseudomonadota</taxon>
        <taxon>Betaproteobacteria</taxon>
        <taxon>Burkholderiales</taxon>
        <taxon>Tepidimonas</taxon>
    </lineage>
</organism>
<dbReference type="GO" id="GO:0046872">
    <property type="term" value="F:metal ion binding"/>
    <property type="evidence" value="ECO:0007669"/>
    <property type="project" value="TreeGrafter"/>
</dbReference>
<protein>
    <submittedName>
        <fullName evidence="4">Inorganic triphosphatase</fullName>
        <ecNumber evidence="4">3.6.1.25</ecNumber>
    </submittedName>
</protein>
<dbReference type="Gene3D" id="1.40.20.10">
    <property type="entry name" value="CHAD domain"/>
    <property type="match status" value="1"/>
</dbReference>
<dbReference type="EMBL" id="VJON01000002">
    <property type="protein sequence ID" value="TSE36252.1"/>
    <property type="molecule type" value="Genomic_DNA"/>
</dbReference>
<dbReference type="Gene3D" id="2.40.320.10">
    <property type="entry name" value="Hypothetical Protein Pfu-838710-001"/>
    <property type="match status" value="1"/>
</dbReference>
<dbReference type="PROSITE" id="PS51707">
    <property type="entry name" value="CYTH"/>
    <property type="match status" value="1"/>
</dbReference>